<organism evidence="7 8">
    <name type="scientific">Burkholderia humptydooensis</name>
    <dbReference type="NCBI Taxonomy" id="430531"/>
    <lineage>
        <taxon>Bacteria</taxon>
        <taxon>Pseudomonadati</taxon>
        <taxon>Pseudomonadota</taxon>
        <taxon>Betaproteobacteria</taxon>
        <taxon>Burkholderiales</taxon>
        <taxon>Burkholderiaceae</taxon>
        <taxon>Burkholderia</taxon>
        <taxon>pseudomallei group</taxon>
    </lineage>
</organism>
<protein>
    <submittedName>
        <fullName evidence="7">FAD-binding oxidoreductase</fullName>
    </submittedName>
</protein>
<dbReference type="GO" id="GO:0016491">
    <property type="term" value="F:oxidoreductase activity"/>
    <property type="evidence" value="ECO:0007669"/>
    <property type="project" value="UniProtKB-KW"/>
</dbReference>
<evidence type="ECO:0000256" key="5">
    <source>
        <dbReference type="ARBA" id="ARBA00023002"/>
    </source>
</evidence>
<keyword evidence="3" id="KW-0285">Flavoprotein</keyword>
<keyword evidence="5" id="KW-0560">Oxidoreductase</keyword>
<evidence type="ECO:0000256" key="1">
    <source>
        <dbReference type="ARBA" id="ARBA00001974"/>
    </source>
</evidence>
<dbReference type="Gene3D" id="3.30.70.2740">
    <property type="match status" value="1"/>
</dbReference>
<dbReference type="InterPro" id="IPR016166">
    <property type="entry name" value="FAD-bd_PCMH"/>
</dbReference>
<dbReference type="InterPro" id="IPR004113">
    <property type="entry name" value="FAD-bd_oxidored_4_C"/>
</dbReference>
<sequence length="498" mass="51801">MSERTTRDAAGVAGTVACGDAFGVDGAADASVAADTSDAAAHAIESALVAALGDALVTRSAAIEPRYFTAYNEAPGVRPLALVRPRSVDDVSRALALCTRLRQPVVPQGGLTGLARGGVALGGEVVLSMERFAGIEDLDAAAGTITVRAGTTLQAVHDAAEAAGFSFGVDLGARGSCQIGGMLATNAGGTRAIRFGMMREQTLGIEAVLADGTIVTSLNRMLKNNAGYDVKQLFIGSEGTLGVVTRAVLRLHPPLAQAATALCRVPDYDALVRLWRDVRAALPGVVSFEAMWPAFYRYVAANTPGVTAPFDADGDFVVLIECMANGPQADARDALEQCLGACSDAGLVTDAALAASERQARDMWTLREGLAIDTLPHLLNFDVSLPVAELGAFAMHCDAVLRAHWPHAVCLCFGHVGDGNVHVGVSLADLPVHGADRVERAVYEIVRERGGSISAEHGIGVLKRPFLGYSRSAAEIGVMRTMKAALDPLGILNPGKVL</sequence>
<dbReference type="InterPro" id="IPR036318">
    <property type="entry name" value="FAD-bd_PCMH-like_sf"/>
</dbReference>
<evidence type="ECO:0000256" key="4">
    <source>
        <dbReference type="ARBA" id="ARBA00022827"/>
    </source>
</evidence>
<dbReference type="RefSeq" id="WP_006023916.1">
    <property type="nucleotide sequence ID" value="NZ_CP013380.1"/>
</dbReference>
<dbReference type="GO" id="GO:0071949">
    <property type="term" value="F:FAD binding"/>
    <property type="evidence" value="ECO:0007669"/>
    <property type="project" value="InterPro"/>
</dbReference>
<dbReference type="AlphaFoldDB" id="A0A7T2WX78"/>
<dbReference type="InterPro" id="IPR016164">
    <property type="entry name" value="FAD-linked_Oxase-like_C"/>
</dbReference>
<dbReference type="Gene3D" id="3.30.70.2190">
    <property type="match status" value="1"/>
</dbReference>
<comment type="cofactor">
    <cofactor evidence="1">
        <name>FAD</name>
        <dbReference type="ChEBI" id="CHEBI:57692"/>
    </cofactor>
</comment>
<dbReference type="PANTHER" id="PTHR43716">
    <property type="entry name" value="D-2-HYDROXYGLUTARATE DEHYDROGENASE, MITOCHONDRIAL"/>
    <property type="match status" value="1"/>
</dbReference>
<proteinExistence type="inferred from homology"/>
<dbReference type="Proteomes" id="UP000594943">
    <property type="component" value="Chromosome 1"/>
</dbReference>
<evidence type="ECO:0000313" key="8">
    <source>
        <dbReference type="Proteomes" id="UP000594943"/>
    </source>
</evidence>
<dbReference type="EMBL" id="CP065686">
    <property type="protein sequence ID" value="QPS43766.1"/>
    <property type="molecule type" value="Genomic_DNA"/>
</dbReference>
<dbReference type="KEGG" id="bhg:I6G56_19960"/>
<dbReference type="Pfam" id="PF01565">
    <property type="entry name" value="FAD_binding_4"/>
    <property type="match status" value="1"/>
</dbReference>
<evidence type="ECO:0000313" key="7">
    <source>
        <dbReference type="EMBL" id="QPS43766.1"/>
    </source>
</evidence>
<evidence type="ECO:0000259" key="6">
    <source>
        <dbReference type="PROSITE" id="PS51387"/>
    </source>
</evidence>
<reference evidence="7 8" key="1">
    <citation type="submission" date="2020-12" db="EMBL/GenBank/DDBJ databases">
        <title>FDA dAtabase for Regulatory Grade micrObial Sequences (FDA-ARGOS): Supporting development and validation of Infectious Disease Dx tests.</title>
        <authorList>
            <person name="Nelson B."/>
            <person name="Plummer A."/>
            <person name="Tallon L."/>
            <person name="Sadzewicz L."/>
            <person name="Zhao X."/>
            <person name="Boylan J."/>
            <person name="Ott S."/>
            <person name="Bowen H."/>
            <person name="Vavikolanu K."/>
            <person name="Mehta A."/>
            <person name="Aluvathingal J."/>
            <person name="Nadendla S."/>
            <person name="Myers T."/>
            <person name="Yan Y."/>
            <person name="Sichtig H."/>
        </authorList>
    </citation>
    <scope>NUCLEOTIDE SEQUENCE [LARGE SCALE GENOMIC DNA]</scope>
    <source>
        <strain evidence="7 8">FDAARGOS_899</strain>
    </source>
</reference>
<dbReference type="SUPFAM" id="SSF55103">
    <property type="entry name" value="FAD-linked oxidases, C-terminal domain"/>
    <property type="match status" value="1"/>
</dbReference>
<evidence type="ECO:0000256" key="3">
    <source>
        <dbReference type="ARBA" id="ARBA00022630"/>
    </source>
</evidence>
<dbReference type="InterPro" id="IPR016169">
    <property type="entry name" value="FAD-bd_PCMH_sub2"/>
</dbReference>
<dbReference type="InterPro" id="IPR051264">
    <property type="entry name" value="FAD-oxidored/transferase_4"/>
</dbReference>
<accession>A0A7T2WX78</accession>
<dbReference type="PANTHER" id="PTHR43716:SF1">
    <property type="entry name" value="D-2-HYDROXYGLUTARATE DEHYDROGENASE, MITOCHONDRIAL"/>
    <property type="match status" value="1"/>
</dbReference>
<comment type="similarity">
    <text evidence="2">Belongs to the FAD-binding oxidoreductase/transferase type 4 family.</text>
</comment>
<dbReference type="GO" id="GO:0022904">
    <property type="term" value="P:respiratory electron transport chain"/>
    <property type="evidence" value="ECO:0007669"/>
    <property type="project" value="TreeGrafter"/>
</dbReference>
<keyword evidence="4" id="KW-0274">FAD</keyword>
<dbReference type="InterPro" id="IPR006094">
    <property type="entry name" value="Oxid_FAD_bind_N"/>
</dbReference>
<dbReference type="Gene3D" id="1.10.45.10">
    <property type="entry name" value="Vanillyl-alcohol Oxidase, Chain A, domain 4"/>
    <property type="match status" value="1"/>
</dbReference>
<dbReference type="InterPro" id="IPR016171">
    <property type="entry name" value="Vanillyl_alc_oxidase_C-sub2"/>
</dbReference>
<dbReference type="Pfam" id="PF02913">
    <property type="entry name" value="FAD-oxidase_C"/>
    <property type="match status" value="1"/>
</dbReference>
<evidence type="ECO:0000256" key="2">
    <source>
        <dbReference type="ARBA" id="ARBA00008000"/>
    </source>
</evidence>
<dbReference type="PROSITE" id="PS51387">
    <property type="entry name" value="FAD_PCMH"/>
    <property type="match status" value="1"/>
</dbReference>
<gene>
    <name evidence="7" type="ORF">I6G56_19960</name>
</gene>
<dbReference type="SUPFAM" id="SSF56176">
    <property type="entry name" value="FAD-binding/transporter-associated domain-like"/>
    <property type="match status" value="1"/>
</dbReference>
<dbReference type="Gene3D" id="3.30.465.10">
    <property type="match status" value="1"/>
</dbReference>
<dbReference type="FunFam" id="1.10.45.10:FF:000001">
    <property type="entry name" value="D-lactate dehydrogenase mitochondrial"/>
    <property type="match status" value="1"/>
</dbReference>
<feature type="domain" description="FAD-binding PCMH-type" evidence="6">
    <location>
        <begin position="75"/>
        <end position="254"/>
    </location>
</feature>
<name>A0A7T2WX78_9BURK</name>